<dbReference type="Proteomes" id="UP000799767">
    <property type="component" value="Unassembled WGS sequence"/>
</dbReference>
<feature type="active site" description="Proton donor/acceptor" evidence="5">
    <location>
        <position position="220"/>
    </location>
</feature>
<dbReference type="Gene3D" id="3.90.1140.10">
    <property type="entry name" value="Cyclic phosphodiesterase"/>
    <property type="match status" value="1"/>
</dbReference>
<dbReference type="PANTHER" id="PTHR13522:SF3">
    <property type="entry name" value="U6 SNRNA PHOSPHODIESTERASE 1"/>
    <property type="match status" value="1"/>
</dbReference>
<dbReference type="GO" id="GO:0005634">
    <property type="term" value="C:nucleus"/>
    <property type="evidence" value="ECO:0007669"/>
    <property type="project" value="UniProtKB-SubCell"/>
</dbReference>
<evidence type="ECO:0000256" key="4">
    <source>
        <dbReference type="ARBA" id="ARBA00023242"/>
    </source>
</evidence>
<comment type="similarity">
    <text evidence="5">Belongs to the 2H phosphoesterase superfamily. USB1 family.</text>
</comment>
<dbReference type="GO" id="GO:0034477">
    <property type="term" value="P:U6 snRNA 3'-end processing"/>
    <property type="evidence" value="ECO:0007669"/>
    <property type="project" value="UniProtKB-UniRule"/>
</dbReference>
<dbReference type="AlphaFoldDB" id="A0A6A6PRF9"/>
<dbReference type="GO" id="GO:1990838">
    <property type="term" value="F:poly(U)-specific exoribonuclease activity, producing 3' uridine cyclic phosphate ends"/>
    <property type="evidence" value="ECO:0007669"/>
    <property type="project" value="UniProtKB-UniRule"/>
</dbReference>
<comment type="function">
    <text evidence="5">Phosphodiesterase responsible for the U6 snRNA 3' end processing. Acts as an exoribonuclease (RNase) responsible for trimming the poly(U) tract of the last nucleotides in the pre-U6 snRNA molecule, leading to the formation of mature U6 snRNA.</text>
</comment>
<evidence type="ECO:0000313" key="8">
    <source>
        <dbReference type="Proteomes" id="UP000799767"/>
    </source>
</evidence>
<evidence type="ECO:0000256" key="2">
    <source>
        <dbReference type="ARBA" id="ARBA00022801"/>
    </source>
</evidence>
<protein>
    <recommendedName>
        <fullName evidence="5">U6 snRNA phosphodiesterase</fullName>
        <ecNumber evidence="5">3.1.4.-</ecNumber>
    </recommendedName>
</protein>
<dbReference type="EC" id="3.1.4.-" evidence="5"/>
<keyword evidence="3" id="KW-0456">Lyase</keyword>
<evidence type="ECO:0000313" key="7">
    <source>
        <dbReference type="EMBL" id="KAF2482505.1"/>
    </source>
</evidence>
<dbReference type="HAMAP" id="MF_03040">
    <property type="entry name" value="USB1"/>
    <property type="match status" value="1"/>
</dbReference>
<keyword evidence="1 5" id="KW-0540">Nuclease</keyword>
<evidence type="ECO:0000256" key="6">
    <source>
        <dbReference type="SAM" id="MobiDB-lite"/>
    </source>
</evidence>
<evidence type="ECO:0000256" key="3">
    <source>
        <dbReference type="ARBA" id="ARBA00023239"/>
    </source>
</evidence>
<accession>A0A6A6PRF9</accession>
<evidence type="ECO:0000256" key="5">
    <source>
        <dbReference type="HAMAP-Rule" id="MF_03040"/>
    </source>
</evidence>
<proteinExistence type="inferred from homology"/>
<dbReference type="OrthoDB" id="49151at2759"/>
<dbReference type="PANTHER" id="PTHR13522">
    <property type="entry name" value="U6 SNRNA PHOSPHODIESTERASE 1"/>
    <property type="match status" value="1"/>
</dbReference>
<sequence length="295" mass="32522">MRLVDYSDSSESEEGRGEDEAAALPPLPASFLDQYSSAVRGSVRDDPSLHGGRQRITPHVEGNWPSHVYLEWHPQSKEAAHLHNLLTHLQQTTPQHQIHSLLQTPLGAPQPLHISLSRPLTLKTPQKDPFLTHLRNTISSSNISQFSARLGDLTWHPNESGARWFLVLRCLQGGDSEMTKVLAICNSVAEGFDQPLLYHDHDENGDGQSTKTPGVEGKFHISIAWSLQAPALSTGPGPGQAKHMGIPIEGQGAVPQQLLDVLASLQIHFDQVKIRIGQDVHFIPLRARRRSNIDA</sequence>
<keyword evidence="2 5" id="KW-0378">Hydrolase</keyword>
<evidence type="ECO:0000256" key="1">
    <source>
        <dbReference type="ARBA" id="ARBA00022722"/>
    </source>
</evidence>
<feature type="region of interest" description="Disordered" evidence="6">
    <location>
        <begin position="1"/>
        <end position="27"/>
    </location>
</feature>
<dbReference type="InterPro" id="IPR027521">
    <property type="entry name" value="Usb1"/>
</dbReference>
<name>A0A6A6PRF9_9PEZI</name>
<organism evidence="7 8">
    <name type="scientific">Neohortaea acidophila</name>
    <dbReference type="NCBI Taxonomy" id="245834"/>
    <lineage>
        <taxon>Eukaryota</taxon>
        <taxon>Fungi</taxon>
        <taxon>Dikarya</taxon>
        <taxon>Ascomycota</taxon>
        <taxon>Pezizomycotina</taxon>
        <taxon>Dothideomycetes</taxon>
        <taxon>Dothideomycetidae</taxon>
        <taxon>Mycosphaerellales</taxon>
        <taxon>Teratosphaeriaceae</taxon>
        <taxon>Neohortaea</taxon>
    </lineage>
</organism>
<reference evidence="7" key="1">
    <citation type="journal article" date="2020" name="Stud. Mycol.">
        <title>101 Dothideomycetes genomes: a test case for predicting lifestyles and emergence of pathogens.</title>
        <authorList>
            <person name="Haridas S."/>
            <person name="Albert R."/>
            <person name="Binder M."/>
            <person name="Bloem J."/>
            <person name="Labutti K."/>
            <person name="Salamov A."/>
            <person name="Andreopoulos B."/>
            <person name="Baker S."/>
            <person name="Barry K."/>
            <person name="Bills G."/>
            <person name="Bluhm B."/>
            <person name="Cannon C."/>
            <person name="Castanera R."/>
            <person name="Culley D."/>
            <person name="Daum C."/>
            <person name="Ezra D."/>
            <person name="Gonzalez J."/>
            <person name="Henrissat B."/>
            <person name="Kuo A."/>
            <person name="Liang C."/>
            <person name="Lipzen A."/>
            <person name="Lutzoni F."/>
            <person name="Magnuson J."/>
            <person name="Mondo S."/>
            <person name="Nolan M."/>
            <person name="Ohm R."/>
            <person name="Pangilinan J."/>
            <person name="Park H.-J."/>
            <person name="Ramirez L."/>
            <person name="Alfaro M."/>
            <person name="Sun H."/>
            <person name="Tritt A."/>
            <person name="Yoshinaga Y."/>
            <person name="Zwiers L.-H."/>
            <person name="Turgeon B."/>
            <person name="Goodwin S."/>
            <person name="Spatafora J."/>
            <person name="Crous P."/>
            <person name="Grigoriev I."/>
        </authorList>
    </citation>
    <scope>NUCLEOTIDE SEQUENCE</scope>
    <source>
        <strain evidence="7">CBS 113389</strain>
    </source>
</reference>
<comment type="subcellular location">
    <subcellularLocation>
        <location evidence="5">Nucleus</location>
    </subcellularLocation>
</comment>
<gene>
    <name evidence="5" type="primary">USB1</name>
    <name evidence="7" type="ORF">BDY17DRAFT_298637</name>
</gene>
<dbReference type="EMBL" id="MU001636">
    <property type="protein sequence ID" value="KAF2482505.1"/>
    <property type="molecule type" value="Genomic_DNA"/>
</dbReference>
<keyword evidence="4 5" id="KW-0539">Nucleus</keyword>
<dbReference type="Pfam" id="PF09749">
    <property type="entry name" value="HVSL"/>
    <property type="match status" value="1"/>
</dbReference>
<keyword evidence="8" id="KW-1185">Reference proteome</keyword>
<feature type="active site" description="Proton donor/acceptor" evidence="5">
    <location>
        <position position="113"/>
    </location>
</feature>
<dbReference type="GO" id="GO:0016829">
    <property type="term" value="F:lyase activity"/>
    <property type="evidence" value="ECO:0007669"/>
    <property type="project" value="UniProtKB-KW"/>
</dbReference>